<evidence type="ECO:0000256" key="4">
    <source>
        <dbReference type="ARBA" id="ARBA00013120"/>
    </source>
</evidence>
<evidence type="ECO:0000256" key="7">
    <source>
        <dbReference type="ARBA" id="ARBA00022857"/>
    </source>
</evidence>
<dbReference type="GO" id="GO:0009088">
    <property type="term" value="P:threonine biosynthetic process"/>
    <property type="evidence" value="ECO:0007669"/>
    <property type="project" value="UniProtKB-UniPathway"/>
</dbReference>
<keyword evidence="5" id="KW-0028">Amino-acid biosynthesis</keyword>
<keyword evidence="6" id="KW-0791">Threonine biosynthesis</keyword>
<dbReference type="Proteomes" id="UP000245591">
    <property type="component" value="Unassembled WGS sequence"/>
</dbReference>
<dbReference type="CDD" id="cd18130">
    <property type="entry name" value="ASADH_C_arch_fung_like"/>
    <property type="match status" value="1"/>
</dbReference>
<dbReference type="EMBL" id="MBFU01000037">
    <property type="protein sequence ID" value="PWA03041.1"/>
    <property type="molecule type" value="Genomic_DNA"/>
</dbReference>
<feature type="active site" description="Acyl-thioester intermediate" evidence="13">
    <location>
        <position position="156"/>
    </location>
</feature>
<evidence type="ECO:0000256" key="12">
    <source>
        <dbReference type="ARBA" id="ARBA00050041"/>
    </source>
</evidence>
<comment type="pathway">
    <text evidence="1">Amino-acid biosynthesis; L-methionine biosynthesis via de novo pathway; L-homoserine from L-aspartate: step 2/3.</text>
</comment>
<dbReference type="InterPro" id="IPR012280">
    <property type="entry name" value="Semialdhyde_DH_dimer_dom"/>
</dbReference>
<evidence type="ECO:0000256" key="1">
    <source>
        <dbReference type="ARBA" id="ARBA00005021"/>
    </source>
</evidence>
<dbReference type="InterPro" id="IPR005676">
    <property type="entry name" value="Asp_semi-ald_DH_pep-lack"/>
</dbReference>
<comment type="caution">
    <text evidence="15">The sequence shown here is derived from an EMBL/GenBank/DDBJ whole genome shotgun (WGS) entry which is preliminary data.</text>
</comment>
<dbReference type="UniPathway" id="UPA00050">
    <property type="reaction ID" value="UER00463"/>
</dbReference>
<evidence type="ECO:0000256" key="13">
    <source>
        <dbReference type="PIRSR" id="PIRSR000148-1"/>
    </source>
</evidence>
<dbReference type="InterPro" id="IPR000534">
    <property type="entry name" value="Semialdehyde_DH_NAD-bd"/>
</dbReference>
<comment type="function">
    <text evidence="11">Catalyzes the NADPH-dependent formation of L-aspartate 4-semialdehyde (L-ASA) by the reductive dephosphorylation of 4-phospho-L-aspartate. Mediates the second step in the biosynthesis of amino acids that derive from aspartate (the aspartate family of amino acids), including methioinine and threonine, the latter of which is a precursor to isoleucine.</text>
</comment>
<evidence type="ECO:0000313" key="16">
    <source>
        <dbReference type="Proteomes" id="UP000245591"/>
    </source>
</evidence>
<evidence type="ECO:0000256" key="8">
    <source>
        <dbReference type="ARBA" id="ARBA00023002"/>
    </source>
</evidence>
<dbReference type="NCBIfam" id="TIGR00978">
    <property type="entry name" value="asd_EA"/>
    <property type="match status" value="1"/>
</dbReference>
<protein>
    <recommendedName>
        <fullName evidence="12">Aspartate-semialdehyde dehydrogenase</fullName>
        <ecNumber evidence="4">1.2.1.11</ecNumber>
    </recommendedName>
</protein>
<dbReference type="InterPro" id="IPR051823">
    <property type="entry name" value="ASADH-related"/>
</dbReference>
<reference evidence="15 16" key="1">
    <citation type="journal article" date="2018" name="MBio">
        <title>Comparative Genomics Reveals the Core Gene Toolbox for the Fungus-Insect Symbiosis.</title>
        <authorList>
            <person name="Wang Y."/>
            <person name="Stata M."/>
            <person name="Wang W."/>
            <person name="Stajich J.E."/>
            <person name="White M.M."/>
            <person name="Moncalvo J.M."/>
        </authorList>
    </citation>
    <scope>NUCLEOTIDE SEQUENCE [LARGE SCALE GENOMIC DNA]</scope>
    <source>
        <strain evidence="15 16">AUS-126-30</strain>
    </source>
</reference>
<evidence type="ECO:0000256" key="3">
    <source>
        <dbReference type="ARBA" id="ARBA00010584"/>
    </source>
</evidence>
<dbReference type="GO" id="GO:0009086">
    <property type="term" value="P:methionine biosynthetic process"/>
    <property type="evidence" value="ECO:0007669"/>
    <property type="project" value="UniProtKB-KW"/>
</dbReference>
<dbReference type="GO" id="GO:0004073">
    <property type="term" value="F:aspartate-semialdehyde dehydrogenase activity"/>
    <property type="evidence" value="ECO:0007669"/>
    <property type="project" value="UniProtKB-EC"/>
</dbReference>
<evidence type="ECO:0000256" key="5">
    <source>
        <dbReference type="ARBA" id="ARBA00022605"/>
    </source>
</evidence>
<proteinExistence type="inferred from homology"/>
<feature type="active site" description="Proton acceptor" evidence="13">
    <location>
        <position position="253"/>
    </location>
</feature>
<organism evidence="15 16">
    <name type="scientific">Smittium angustum</name>
    <dbReference type="NCBI Taxonomy" id="133377"/>
    <lineage>
        <taxon>Eukaryota</taxon>
        <taxon>Fungi</taxon>
        <taxon>Fungi incertae sedis</taxon>
        <taxon>Zoopagomycota</taxon>
        <taxon>Kickxellomycotina</taxon>
        <taxon>Harpellomycetes</taxon>
        <taxon>Harpellales</taxon>
        <taxon>Legeriomycetaceae</taxon>
        <taxon>Smittium</taxon>
    </lineage>
</organism>
<dbReference type="Pfam" id="PF02774">
    <property type="entry name" value="Semialdhyde_dhC"/>
    <property type="match status" value="1"/>
</dbReference>
<evidence type="ECO:0000256" key="2">
    <source>
        <dbReference type="ARBA" id="ARBA00005097"/>
    </source>
</evidence>
<dbReference type="EC" id="1.2.1.11" evidence="4"/>
<dbReference type="PANTHER" id="PTHR46718:SF1">
    <property type="entry name" value="ASPARTATE-SEMIALDEHYDE DEHYDROGENASE"/>
    <property type="match status" value="1"/>
</dbReference>
<dbReference type="PANTHER" id="PTHR46718">
    <property type="entry name" value="ASPARTATE-SEMIALDEHYDE DEHYDROGENASE"/>
    <property type="match status" value="1"/>
</dbReference>
<keyword evidence="16" id="KW-1185">Reference proteome</keyword>
<evidence type="ECO:0000256" key="10">
    <source>
        <dbReference type="ARBA" id="ARBA00049864"/>
    </source>
</evidence>
<comment type="similarity">
    <text evidence="3">Belongs to the aspartate-semialdehyde dehydrogenase family.</text>
</comment>
<dbReference type="FunFam" id="3.30.360.10:FF:000016">
    <property type="entry name" value="Probable aspartate-semialdehyde dehydrogenase"/>
    <property type="match status" value="1"/>
</dbReference>
<comment type="catalytic activity">
    <reaction evidence="10">
        <text>L-aspartate 4-semialdehyde + phosphate + NADP(+) = 4-phospho-L-aspartate + NADPH + H(+)</text>
        <dbReference type="Rhea" id="RHEA:24284"/>
        <dbReference type="ChEBI" id="CHEBI:15378"/>
        <dbReference type="ChEBI" id="CHEBI:43474"/>
        <dbReference type="ChEBI" id="CHEBI:57535"/>
        <dbReference type="ChEBI" id="CHEBI:57783"/>
        <dbReference type="ChEBI" id="CHEBI:58349"/>
        <dbReference type="ChEBI" id="CHEBI:537519"/>
        <dbReference type="EC" id="1.2.1.11"/>
    </reaction>
    <physiologicalReaction direction="right-to-left" evidence="10">
        <dbReference type="Rhea" id="RHEA:24286"/>
    </physiologicalReaction>
</comment>
<dbReference type="PIRSF" id="PIRSF000148">
    <property type="entry name" value="ASA_dh"/>
    <property type="match status" value="1"/>
</dbReference>
<evidence type="ECO:0000313" key="15">
    <source>
        <dbReference type="EMBL" id="PWA03041.1"/>
    </source>
</evidence>
<keyword evidence="9" id="KW-0486">Methionine biosynthesis</keyword>
<dbReference type="NCBIfam" id="NF006416">
    <property type="entry name" value="PRK08664.1"/>
    <property type="match status" value="1"/>
</dbReference>
<dbReference type="CDD" id="cd02315">
    <property type="entry name" value="ScASADH_like_N"/>
    <property type="match status" value="1"/>
</dbReference>
<dbReference type="InterPro" id="IPR000319">
    <property type="entry name" value="Asp-semialdehyde_DH_CS"/>
</dbReference>
<evidence type="ECO:0000256" key="9">
    <source>
        <dbReference type="ARBA" id="ARBA00023167"/>
    </source>
</evidence>
<dbReference type="Gene3D" id="3.40.50.720">
    <property type="entry name" value="NAD(P)-binding Rossmann-like Domain"/>
    <property type="match status" value="1"/>
</dbReference>
<dbReference type="PROSITE" id="PS01103">
    <property type="entry name" value="ASD"/>
    <property type="match status" value="1"/>
</dbReference>
<keyword evidence="8" id="KW-0560">Oxidoreductase</keyword>
<dbReference type="UniPathway" id="UPA00034">
    <property type="reaction ID" value="UER00016"/>
</dbReference>
<sequence length="363" mass="39048">MAQQQSRPIRAGILGATGTVGQRFIVLLSQNPCFEIHTLGASERSSGKKYSEASNWKISDALPLDIAQLEVKSCHPEHFGGCDVIFSGLDASVAGDIEKSFFESGFPVFSNAKNYRMVPNVPLIVPTVNTEHMAVVAEQQKSLTKTKGFIVTNSNCSVSGVAVVLKAIQSRFGKIDSVLLTTMQAISGAGYPGVASLDIMDNVVPYISGEEEKIEIELLKILGSTNQENTGFDTQPDLKVSASCNRVPVIDGHTASVSIKFAQNPPSLEEIKSCLREYECEAQKLGCHSAPKVAIHVTELPDRPQPRLDRMNDNGMAATVGRIRVCPVFDVKFTVLVHNTVLGAAGASILNAEAAFKKGLFQL</sequence>
<evidence type="ECO:0000259" key="14">
    <source>
        <dbReference type="SMART" id="SM00859"/>
    </source>
</evidence>
<gene>
    <name evidence="15" type="ORF">BB558_000806</name>
</gene>
<dbReference type="FunFam" id="3.40.50.720:FF:000200">
    <property type="entry name" value="Aspartate-semialdehyde dehydrogenase"/>
    <property type="match status" value="1"/>
</dbReference>
<dbReference type="InterPro" id="IPR036291">
    <property type="entry name" value="NAD(P)-bd_dom_sf"/>
</dbReference>
<dbReference type="GO" id="GO:0009089">
    <property type="term" value="P:lysine biosynthetic process via diaminopimelate"/>
    <property type="evidence" value="ECO:0007669"/>
    <property type="project" value="UniProtKB-UniPathway"/>
</dbReference>
<accession>A0A2U1JD68</accession>
<dbReference type="GO" id="GO:0046983">
    <property type="term" value="F:protein dimerization activity"/>
    <property type="evidence" value="ECO:0007669"/>
    <property type="project" value="InterPro"/>
</dbReference>
<feature type="domain" description="Semialdehyde dehydrogenase NAD-binding" evidence="14">
    <location>
        <begin position="10"/>
        <end position="136"/>
    </location>
</feature>
<evidence type="ECO:0000256" key="11">
    <source>
        <dbReference type="ARBA" id="ARBA00049950"/>
    </source>
</evidence>
<keyword evidence="7" id="KW-0521">NADP</keyword>
<comment type="pathway">
    <text evidence="2">Amino-acid biosynthesis; L-threonine biosynthesis; L-threonine from L-aspartate: step 2/5.</text>
</comment>
<dbReference type="SUPFAM" id="SSF51735">
    <property type="entry name" value="NAD(P)-binding Rossmann-fold domains"/>
    <property type="match status" value="1"/>
</dbReference>
<dbReference type="SUPFAM" id="SSF55347">
    <property type="entry name" value="Glyceraldehyde-3-phosphate dehydrogenase-like, C-terminal domain"/>
    <property type="match status" value="1"/>
</dbReference>
<evidence type="ECO:0000256" key="6">
    <source>
        <dbReference type="ARBA" id="ARBA00022697"/>
    </source>
</evidence>
<dbReference type="UniPathway" id="UPA00051">
    <property type="reaction ID" value="UER00464"/>
</dbReference>
<dbReference type="GO" id="GO:0050661">
    <property type="term" value="F:NADP binding"/>
    <property type="evidence" value="ECO:0007669"/>
    <property type="project" value="InterPro"/>
</dbReference>
<name>A0A2U1JD68_SMIAN</name>
<dbReference type="AlphaFoldDB" id="A0A2U1JD68"/>
<dbReference type="Gene3D" id="3.30.360.10">
    <property type="entry name" value="Dihydrodipicolinate Reductase, domain 2"/>
    <property type="match status" value="1"/>
</dbReference>
<dbReference type="Pfam" id="PF01118">
    <property type="entry name" value="Semialdhyde_dh"/>
    <property type="match status" value="1"/>
</dbReference>
<dbReference type="GO" id="GO:0051287">
    <property type="term" value="F:NAD binding"/>
    <property type="evidence" value="ECO:0007669"/>
    <property type="project" value="InterPro"/>
</dbReference>
<dbReference type="SMART" id="SM00859">
    <property type="entry name" value="Semialdhyde_dh"/>
    <property type="match status" value="1"/>
</dbReference>